<dbReference type="Pfam" id="PF02515">
    <property type="entry name" value="CoA_transf_3"/>
    <property type="match status" value="1"/>
</dbReference>
<dbReference type="Gene3D" id="3.30.1540.10">
    <property type="entry name" value="formyl-coa transferase, domain 3"/>
    <property type="match status" value="1"/>
</dbReference>
<dbReference type="EC" id="2.8.3.13" evidence="2"/>
<comment type="caution">
    <text evidence="2">The sequence shown here is derived from an EMBL/GenBank/DDBJ whole genome shotgun (WGS) entry which is preliminary data.</text>
</comment>
<keyword evidence="3" id="KW-1185">Reference proteome</keyword>
<dbReference type="Gene3D" id="3.40.50.10540">
    <property type="entry name" value="Crotonobetainyl-coa:carnitine coa-transferase, domain 1"/>
    <property type="match status" value="1"/>
</dbReference>
<proteinExistence type="predicted"/>
<reference evidence="2 3" key="1">
    <citation type="submission" date="2020-08" db="EMBL/GenBank/DDBJ databases">
        <title>Genomic Encyclopedia of Type Strains, Phase IV (KMG-IV): sequencing the most valuable type-strain genomes for metagenomic binning, comparative biology and taxonomic classification.</title>
        <authorList>
            <person name="Goeker M."/>
        </authorList>
    </citation>
    <scope>NUCLEOTIDE SEQUENCE [LARGE SCALE GENOMIC DNA]</scope>
    <source>
        <strain evidence="2 3">DSM 101730</strain>
    </source>
</reference>
<dbReference type="RefSeq" id="WP_184146402.1">
    <property type="nucleotide sequence ID" value="NZ_JACHFM010000001.1"/>
</dbReference>
<sequence>MAEAAKPLAGIRVLDLTRFFAGPFCSMHLGDHGADVLKVEVPGGEPTRRQGPPFHAGNGMTFMAANRNKRSIEIDAKTEAGRDLLFRLACAADVVVENFRPPVLKRMGIDYERVAAANPGVVYASLSALGADGPQAERGGFDLTVQAEFGFMSISGERGGKSIKQGTSTFDLVSGLYGFSGVLAALLQRERTGRGQVVQTSLMEAEVTFLVDAGMEYLIAGQVRQKWGSEHSQIVPYKAFTTADGEMVIGAGYQSVYEPFCRAIGREDLLADPRFATLEDRVVNRDEMYAILDAEMLTHGNEGLGTLLAAAGVPHAPVNDMARTFAHPQLLHRRMKLDLDHPEYGTTPTIGPAIKYSGFEITEGWRAPPLLGEGAEEALAEWLGAPAEGKTKERLADGV</sequence>
<dbReference type="InterPro" id="IPR044855">
    <property type="entry name" value="CoA-Trfase_III_dom3_sf"/>
</dbReference>
<keyword evidence="1 2" id="KW-0808">Transferase</keyword>
<gene>
    <name evidence="2" type="ORF">HNP73_000293</name>
</gene>
<accession>A0A840SLZ6</accession>
<dbReference type="GO" id="GO:0047369">
    <property type="term" value="F:succinate-hydroxymethylglutarate CoA-transferase activity"/>
    <property type="evidence" value="ECO:0007669"/>
    <property type="project" value="UniProtKB-EC"/>
</dbReference>
<protein>
    <submittedName>
        <fullName evidence="2">Succinate--hydroxymethylglutarate CoA-transferase</fullName>
        <ecNumber evidence="2">2.8.3.13</ecNumber>
    </submittedName>
</protein>
<dbReference type="AlphaFoldDB" id="A0A840SLZ6"/>
<dbReference type="InterPro" id="IPR003673">
    <property type="entry name" value="CoA-Trfase_fam_III"/>
</dbReference>
<dbReference type="PANTHER" id="PTHR48207">
    <property type="entry name" value="SUCCINATE--HYDROXYMETHYLGLUTARATE COA-TRANSFERASE"/>
    <property type="match status" value="1"/>
</dbReference>
<dbReference type="InterPro" id="IPR050483">
    <property type="entry name" value="CoA-transferase_III_domain"/>
</dbReference>
<dbReference type="InterPro" id="IPR023606">
    <property type="entry name" value="CoA-Trfase_III_dom_1_sf"/>
</dbReference>
<organism evidence="2 3">
    <name type="scientific">Amaricoccus macauensis</name>
    <dbReference type="NCBI Taxonomy" id="57001"/>
    <lineage>
        <taxon>Bacteria</taxon>
        <taxon>Pseudomonadati</taxon>
        <taxon>Pseudomonadota</taxon>
        <taxon>Alphaproteobacteria</taxon>
        <taxon>Rhodobacterales</taxon>
        <taxon>Paracoccaceae</taxon>
        <taxon>Amaricoccus</taxon>
    </lineage>
</organism>
<dbReference type="Proteomes" id="UP000549457">
    <property type="component" value="Unassembled WGS sequence"/>
</dbReference>
<evidence type="ECO:0000313" key="3">
    <source>
        <dbReference type="Proteomes" id="UP000549457"/>
    </source>
</evidence>
<evidence type="ECO:0000313" key="2">
    <source>
        <dbReference type="EMBL" id="MBB5220372.1"/>
    </source>
</evidence>
<dbReference type="SUPFAM" id="SSF89796">
    <property type="entry name" value="CoA-transferase family III (CaiB/BaiF)"/>
    <property type="match status" value="1"/>
</dbReference>
<dbReference type="EMBL" id="JACHFM010000001">
    <property type="protein sequence ID" value="MBB5220372.1"/>
    <property type="molecule type" value="Genomic_DNA"/>
</dbReference>
<evidence type="ECO:0000256" key="1">
    <source>
        <dbReference type="ARBA" id="ARBA00022679"/>
    </source>
</evidence>
<name>A0A840SLZ6_9RHOB</name>
<dbReference type="PANTHER" id="PTHR48207:SF3">
    <property type="entry name" value="SUCCINATE--HYDROXYMETHYLGLUTARATE COA-TRANSFERASE"/>
    <property type="match status" value="1"/>
</dbReference>